<evidence type="ECO:0000259" key="2">
    <source>
        <dbReference type="Pfam" id="PF21302"/>
    </source>
</evidence>
<reference evidence="4" key="1">
    <citation type="submission" date="2023-07" db="EMBL/GenBank/DDBJ databases">
        <title>30 novel species of actinomycetes from the DSMZ collection.</title>
        <authorList>
            <person name="Nouioui I."/>
        </authorList>
    </citation>
    <scope>NUCLEOTIDE SEQUENCE [LARGE SCALE GENOMIC DNA]</scope>
    <source>
        <strain evidence="4">DSM 44918</strain>
    </source>
</reference>
<evidence type="ECO:0000313" key="3">
    <source>
        <dbReference type="EMBL" id="MDT0320048.1"/>
    </source>
</evidence>
<name>A0ABU2LR28_9ACTN</name>
<keyword evidence="4" id="KW-1185">Reference proteome</keyword>
<dbReference type="GO" id="GO:0008168">
    <property type="term" value="F:methyltransferase activity"/>
    <property type="evidence" value="ECO:0007669"/>
    <property type="project" value="UniProtKB-KW"/>
</dbReference>
<keyword evidence="3" id="KW-0489">Methyltransferase</keyword>
<feature type="domain" description="23S rRNA (guanine(745)-N(1))-methyltransferase N-terminal" evidence="2">
    <location>
        <begin position="14"/>
        <end position="47"/>
    </location>
</feature>
<dbReference type="InterPro" id="IPR029063">
    <property type="entry name" value="SAM-dependent_MTases_sf"/>
</dbReference>
<dbReference type="Pfam" id="PF13649">
    <property type="entry name" value="Methyltransf_25"/>
    <property type="match status" value="1"/>
</dbReference>
<dbReference type="InterPro" id="IPR016718">
    <property type="entry name" value="rRNA_m1G-MeTrfase_A_prd"/>
</dbReference>
<gene>
    <name evidence="3" type="ORF">RNC47_17075</name>
</gene>
<evidence type="ECO:0000313" key="4">
    <source>
        <dbReference type="Proteomes" id="UP001183420"/>
    </source>
</evidence>
<keyword evidence="3" id="KW-0808">Transferase</keyword>
<dbReference type="Proteomes" id="UP001183420">
    <property type="component" value="Unassembled WGS sequence"/>
</dbReference>
<dbReference type="RefSeq" id="WP_394814803.1">
    <property type="nucleotide sequence ID" value="NZ_JAVREM010000020.1"/>
</dbReference>
<dbReference type="EMBL" id="JAVREM010000020">
    <property type="protein sequence ID" value="MDT0320048.1"/>
    <property type="molecule type" value="Genomic_DNA"/>
</dbReference>
<feature type="domain" description="Methyltransferase" evidence="1">
    <location>
        <begin position="95"/>
        <end position="179"/>
    </location>
</feature>
<comment type="caution">
    <text evidence="3">The sequence shown here is derived from an EMBL/GenBank/DDBJ whole genome shotgun (WGS) entry which is preliminary data.</text>
</comment>
<dbReference type="InterPro" id="IPR048647">
    <property type="entry name" value="RlmA_N"/>
</dbReference>
<proteinExistence type="predicted"/>
<protein>
    <submittedName>
        <fullName evidence="3">Methyltransferase domain-containing protein</fullName>
    </submittedName>
</protein>
<dbReference type="Pfam" id="PF21302">
    <property type="entry name" value="Zn_ribbon_RlmA"/>
    <property type="match status" value="1"/>
</dbReference>
<dbReference type="InterPro" id="IPR041698">
    <property type="entry name" value="Methyltransf_25"/>
</dbReference>
<sequence length="282" mass="29262">MNPELPPAVVDMLRCPVCGGRFAAEGALRCAAGHSFDVARQGYVNLLTGPGSAAAARNADSAEMVRARVEFLGAGHYARVADAVVAACPPAAGAVVDAGAGTGYYLSAVLDARPGAVGLGLDLSKHALRYTARAHGRAGAAVCDVWRALPVGDGAADVVLNVFAPRNGAEFRRVLREGGALVVVTPSDRHLAELRGPLGLLSVDEAKEERLRRSLAGHFGEAEHAEAVEYPVELTPTEAVALASMGPAARHVGADELRRRAAALGEPVRATVSVRVAVFRRE</sequence>
<dbReference type="PIRSF" id="PIRSF018249">
    <property type="entry name" value="MyrA_prd"/>
    <property type="match status" value="1"/>
</dbReference>
<accession>A0ABU2LR28</accession>
<organism evidence="3 4">
    <name type="scientific">Streptomyces millisiae</name>
    <dbReference type="NCBI Taxonomy" id="3075542"/>
    <lineage>
        <taxon>Bacteria</taxon>
        <taxon>Bacillati</taxon>
        <taxon>Actinomycetota</taxon>
        <taxon>Actinomycetes</taxon>
        <taxon>Kitasatosporales</taxon>
        <taxon>Streptomycetaceae</taxon>
        <taxon>Streptomyces</taxon>
    </lineage>
</organism>
<dbReference type="GO" id="GO:0032259">
    <property type="term" value="P:methylation"/>
    <property type="evidence" value="ECO:0007669"/>
    <property type="project" value="UniProtKB-KW"/>
</dbReference>
<dbReference type="SUPFAM" id="SSF53335">
    <property type="entry name" value="S-adenosyl-L-methionine-dependent methyltransferases"/>
    <property type="match status" value="1"/>
</dbReference>
<evidence type="ECO:0000259" key="1">
    <source>
        <dbReference type="Pfam" id="PF13649"/>
    </source>
</evidence>
<dbReference type="Gene3D" id="3.40.50.150">
    <property type="entry name" value="Vaccinia Virus protein VP39"/>
    <property type="match status" value="1"/>
</dbReference>